<dbReference type="EMBL" id="CAFABE010000112">
    <property type="protein sequence ID" value="CAB4834181.1"/>
    <property type="molecule type" value="Genomic_DNA"/>
</dbReference>
<gene>
    <name evidence="2" type="ORF">UFOPK3164_01596</name>
    <name evidence="3" type="ORF">UFOPK3427_00280</name>
    <name evidence="4" type="ORF">UFOPK4112_01537</name>
</gene>
<proteinExistence type="predicted"/>
<reference evidence="2" key="1">
    <citation type="submission" date="2020-05" db="EMBL/GenBank/DDBJ databases">
        <authorList>
            <person name="Chiriac C."/>
            <person name="Salcher M."/>
            <person name="Ghai R."/>
            <person name="Kavagutti S V."/>
        </authorList>
    </citation>
    <scope>NUCLEOTIDE SEQUENCE</scope>
</reference>
<dbReference type="EMBL" id="CAFBLT010000001">
    <property type="protein sequence ID" value="CAB4862584.1"/>
    <property type="molecule type" value="Genomic_DNA"/>
</dbReference>
<name>A0A6J7AMK4_9ZZZZ</name>
<protein>
    <submittedName>
        <fullName evidence="2">Unannotated protein</fullName>
    </submittedName>
</protein>
<evidence type="ECO:0000313" key="2">
    <source>
        <dbReference type="EMBL" id="CAB4834181.1"/>
    </source>
</evidence>
<feature type="region of interest" description="Disordered" evidence="1">
    <location>
        <begin position="1"/>
        <end position="28"/>
    </location>
</feature>
<dbReference type="AlphaFoldDB" id="A0A6J7AMK4"/>
<evidence type="ECO:0000313" key="4">
    <source>
        <dbReference type="EMBL" id="CAB5029980.1"/>
    </source>
</evidence>
<accession>A0A6J7AMK4</accession>
<sequence>MTSSRRLSRDQAEQALASATPIPMNRGASPIPVTPLEGIDLGGSPSRLDLTALRHRALLLFVSLDCNGCEDVIAGLVAPELFGVGPGDEIIVIFRSLEDEQVESIASRLGGATCLISDTAFEAYGVSGPPFFAYVDPSLLTVFTEGVAWGTDSVASALRAAQSGAPSLEAPRLGFPHGKTTP</sequence>
<evidence type="ECO:0000313" key="3">
    <source>
        <dbReference type="EMBL" id="CAB4862584.1"/>
    </source>
</evidence>
<evidence type="ECO:0000256" key="1">
    <source>
        <dbReference type="SAM" id="MobiDB-lite"/>
    </source>
</evidence>
<organism evidence="2">
    <name type="scientific">freshwater metagenome</name>
    <dbReference type="NCBI Taxonomy" id="449393"/>
    <lineage>
        <taxon>unclassified sequences</taxon>
        <taxon>metagenomes</taxon>
        <taxon>ecological metagenomes</taxon>
    </lineage>
</organism>
<dbReference type="EMBL" id="CAFBPM010000019">
    <property type="protein sequence ID" value="CAB5029980.1"/>
    <property type="molecule type" value="Genomic_DNA"/>
</dbReference>